<feature type="signal peptide" evidence="13">
    <location>
        <begin position="1"/>
        <end position="21"/>
    </location>
</feature>
<keyword evidence="5 11" id="KW-0812">Transmembrane</keyword>
<dbReference type="Proteomes" id="UP000627715">
    <property type="component" value="Unassembled WGS sequence"/>
</dbReference>
<evidence type="ECO:0000256" key="12">
    <source>
        <dbReference type="RuleBase" id="RU003357"/>
    </source>
</evidence>
<keyword evidence="8 12" id="KW-0798">TonB box</keyword>
<dbReference type="PROSITE" id="PS52016">
    <property type="entry name" value="TONB_DEPENDENT_REC_3"/>
    <property type="match status" value="1"/>
</dbReference>
<evidence type="ECO:0000256" key="4">
    <source>
        <dbReference type="ARBA" id="ARBA00022496"/>
    </source>
</evidence>
<keyword evidence="16" id="KW-0675">Receptor</keyword>
<dbReference type="PANTHER" id="PTHR32552:SF81">
    <property type="entry name" value="TONB-DEPENDENT OUTER MEMBRANE RECEPTOR"/>
    <property type="match status" value="1"/>
</dbReference>
<evidence type="ECO:0000256" key="11">
    <source>
        <dbReference type="PROSITE-ProRule" id="PRU01360"/>
    </source>
</evidence>
<keyword evidence="6" id="KW-0408">Iron</keyword>
<evidence type="ECO:0000256" key="5">
    <source>
        <dbReference type="ARBA" id="ARBA00022692"/>
    </source>
</evidence>
<keyword evidence="9 11" id="KW-0472">Membrane</keyword>
<keyword evidence="10 11" id="KW-0998">Cell outer membrane</keyword>
<feature type="domain" description="TonB-dependent receptor-like beta-barrel" evidence="14">
    <location>
        <begin position="213"/>
        <end position="638"/>
    </location>
</feature>
<evidence type="ECO:0000256" key="3">
    <source>
        <dbReference type="ARBA" id="ARBA00022452"/>
    </source>
</evidence>
<dbReference type="Gene3D" id="2.170.130.10">
    <property type="entry name" value="TonB-dependent receptor, plug domain"/>
    <property type="match status" value="1"/>
</dbReference>
<dbReference type="InterPro" id="IPR037066">
    <property type="entry name" value="Plug_dom_sf"/>
</dbReference>
<dbReference type="InterPro" id="IPR000531">
    <property type="entry name" value="Beta-barrel_TonB"/>
</dbReference>
<keyword evidence="13" id="KW-0732">Signal</keyword>
<dbReference type="OrthoDB" id="99480at2"/>
<evidence type="ECO:0000259" key="14">
    <source>
        <dbReference type="Pfam" id="PF00593"/>
    </source>
</evidence>
<dbReference type="Pfam" id="PF07715">
    <property type="entry name" value="Plug"/>
    <property type="match status" value="1"/>
</dbReference>
<keyword evidence="3 11" id="KW-1134">Transmembrane beta strand</keyword>
<accession>A0A917GRA3</accession>
<comment type="subcellular location">
    <subcellularLocation>
        <location evidence="1 11">Cell outer membrane</location>
        <topology evidence="1 11">Multi-pass membrane protein</topology>
    </subcellularLocation>
</comment>
<evidence type="ECO:0000313" key="16">
    <source>
        <dbReference type="EMBL" id="GGG54797.1"/>
    </source>
</evidence>
<dbReference type="EMBL" id="BMIY01000004">
    <property type="protein sequence ID" value="GGG54797.1"/>
    <property type="molecule type" value="Genomic_DNA"/>
</dbReference>
<dbReference type="InterPro" id="IPR012910">
    <property type="entry name" value="Plug_dom"/>
</dbReference>
<evidence type="ECO:0000256" key="10">
    <source>
        <dbReference type="ARBA" id="ARBA00023237"/>
    </source>
</evidence>
<evidence type="ECO:0000256" key="6">
    <source>
        <dbReference type="ARBA" id="ARBA00023004"/>
    </source>
</evidence>
<evidence type="ECO:0000256" key="8">
    <source>
        <dbReference type="ARBA" id="ARBA00023077"/>
    </source>
</evidence>
<dbReference type="SUPFAM" id="SSF56935">
    <property type="entry name" value="Porins"/>
    <property type="match status" value="1"/>
</dbReference>
<dbReference type="RefSeq" id="WP_068812187.1">
    <property type="nucleotide sequence ID" value="NZ_BMIY01000004.1"/>
</dbReference>
<keyword evidence="17" id="KW-1185">Reference proteome</keyword>
<dbReference type="InterPro" id="IPR036942">
    <property type="entry name" value="Beta-barrel_TonB_sf"/>
</dbReference>
<sequence>MKLTYQLPAALLLLSSAHVLAQSSASENDIQEVLVLGNDFRLSGDTQTATEGMVFSQQLEQRPISRTAELLEFVPGMIATQHSGEGKANQYFVRGFNLDHGTDFAISLDSMPVNMSTHAHGHGYADMNFIIPELVNSMRYRKGPYYGNKGDFATAGSADIAYADRLNQGRAHLTLGEYDYQRLFAGQSVDAGAGAITIAGAVTRYNGPWDLDQDLDKQNLLLKYHEGDETYNLGVSLMTYNNEWQASDQIPMRAVQSGQISEWGNIDPSDAGKSNRYSLSLNFDQQLDSNRSWEFNSYLMDYGLDLYSNFTYFAADPVRGDQFQQKDSRKVAGFDSAYRLALADAAIPSTLTAGVQHRYDDIRVGLHQTEARERYASVRDDEVEQSISSAYLSLESRWSDTIRTVAAVRADHYRYEVDDLLGSNSGKGDDTLVSPKLSLIYAPMDGVETFISAGQGFHSNDARGATARFAPDGTPVDPVDPLAEARSIEAGFRTALIPKTQLSVTAFKMRMSSELIYVGDAGSTEALTGSDREGAEVSVLYTPTDWLLMDADFTYTNAHMRDVGSDDRIPNAVEKTASMGLTLENLGPWTAGLRLRYLGEAPLNEDNSVRTDGTFLTNGQVSYAFSENISASLEVLNILDSDDYDISYYYASRLPGEAGEVEDIHFHPAEPRNVRLSLELKF</sequence>
<dbReference type="Pfam" id="PF00593">
    <property type="entry name" value="TonB_dep_Rec_b-barrel"/>
    <property type="match status" value="1"/>
</dbReference>
<name>A0A917GRA3_9GAMM</name>
<dbReference type="Gene3D" id="2.40.170.20">
    <property type="entry name" value="TonB-dependent receptor, beta-barrel domain"/>
    <property type="match status" value="1"/>
</dbReference>
<comment type="caution">
    <text evidence="16">The sequence shown here is derived from an EMBL/GenBank/DDBJ whole genome shotgun (WGS) entry which is preliminary data.</text>
</comment>
<evidence type="ECO:0000256" key="7">
    <source>
        <dbReference type="ARBA" id="ARBA00023065"/>
    </source>
</evidence>
<evidence type="ECO:0000256" key="13">
    <source>
        <dbReference type="SAM" id="SignalP"/>
    </source>
</evidence>
<feature type="chain" id="PRO_5037794039" evidence="13">
    <location>
        <begin position="22"/>
        <end position="682"/>
    </location>
</feature>
<organism evidence="16 17">
    <name type="scientific">Pseudohongiella nitratireducens</name>
    <dbReference type="NCBI Taxonomy" id="1768907"/>
    <lineage>
        <taxon>Bacteria</taxon>
        <taxon>Pseudomonadati</taxon>
        <taxon>Pseudomonadota</taxon>
        <taxon>Gammaproteobacteria</taxon>
        <taxon>Pseudomonadales</taxon>
        <taxon>Pseudohongiellaceae</taxon>
        <taxon>Pseudohongiella</taxon>
    </lineage>
</organism>
<dbReference type="GO" id="GO:0006826">
    <property type="term" value="P:iron ion transport"/>
    <property type="evidence" value="ECO:0007669"/>
    <property type="project" value="UniProtKB-KW"/>
</dbReference>
<keyword evidence="4" id="KW-0410">Iron transport</keyword>
<evidence type="ECO:0000256" key="2">
    <source>
        <dbReference type="ARBA" id="ARBA00022448"/>
    </source>
</evidence>
<evidence type="ECO:0000256" key="1">
    <source>
        <dbReference type="ARBA" id="ARBA00004571"/>
    </source>
</evidence>
<protein>
    <submittedName>
        <fullName evidence="16">TonB-dependent receptor</fullName>
    </submittedName>
</protein>
<dbReference type="GO" id="GO:0009279">
    <property type="term" value="C:cell outer membrane"/>
    <property type="evidence" value="ECO:0007669"/>
    <property type="project" value="UniProtKB-SubCell"/>
</dbReference>
<feature type="domain" description="TonB-dependent receptor plug" evidence="15">
    <location>
        <begin position="54"/>
        <end position="156"/>
    </location>
</feature>
<proteinExistence type="inferred from homology"/>
<comment type="similarity">
    <text evidence="11 12">Belongs to the TonB-dependent receptor family.</text>
</comment>
<keyword evidence="7" id="KW-0406">Ion transport</keyword>
<keyword evidence="2 11" id="KW-0813">Transport</keyword>
<dbReference type="InterPro" id="IPR039426">
    <property type="entry name" value="TonB-dep_rcpt-like"/>
</dbReference>
<gene>
    <name evidence="16" type="primary">nicT</name>
    <name evidence="16" type="ORF">GCM10011403_09880</name>
</gene>
<evidence type="ECO:0000313" key="17">
    <source>
        <dbReference type="Proteomes" id="UP000627715"/>
    </source>
</evidence>
<evidence type="ECO:0000256" key="9">
    <source>
        <dbReference type="ARBA" id="ARBA00023136"/>
    </source>
</evidence>
<dbReference type="AlphaFoldDB" id="A0A917GRA3"/>
<reference evidence="16" key="2">
    <citation type="submission" date="2020-09" db="EMBL/GenBank/DDBJ databases">
        <authorList>
            <person name="Sun Q."/>
            <person name="Zhou Y."/>
        </authorList>
    </citation>
    <scope>NUCLEOTIDE SEQUENCE</scope>
    <source>
        <strain evidence="16">CGMCC 1.15425</strain>
    </source>
</reference>
<reference evidence="16" key="1">
    <citation type="journal article" date="2014" name="Int. J. Syst. Evol. Microbiol.">
        <title>Complete genome sequence of Corynebacterium casei LMG S-19264T (=DSM 44701T), isolated from a smear-ripened cheese.</title>
        <authorList>
            <consortium name="US DOE Joint Genome Institute (JGI-PGF)"/>
            <person name="Walter F."/>
            <person name="Albersmeier A."/>
            <person name="Kalinowski J."/>
            <person name="Ruckert C."/>
        </authorList>
    </citation>
    <scope>NUCLEOTIDE SEQUENCE</scope>
    <source>
        <strain evidence="16">CGMCC 1.15425</strain>
    </source>
</reference>
<evidence type="ECO:0000259" key="15">
    <source>
        <dbReference type="Pfam" id="PF07715"/>
    </source>
</evidence>
<dbReference type="PANTHER" id="PTHR32552">
    <property type="entry name" value="FERRICHROME IRON RECEPTOR-RELATED"/>
    <property type="match status" value="1"/>
</dbReference>